<name>A0AAD9ITB2_9ANNE</name>
<proteinExistence type="predicted"/>
<sequence>MKFDDETVQYFKVGSPIPGRVLMNGDSESTSGIRVTIELTVYNNGEVTLYSTTKSTDDDDAAQFLLPTDDIPQNTTSVTLKATSEQFTAYQYLQACYSESKHFVTIVSPFNSVPCIGCYSFGIYHNAESGTLIRYMVFELLKKLNLEFTWNQFNTNEYCRDKLGDNLEKSDELQRRVDRQAKLLKRDVADAPEALRDIRQPIDCEDVQYYWSAYVDSSIALNSIGVYAMSDLMLQTRPCEVVIFSCLYRSTYIQM</sequence>
<evidence type="ECO:0000313" key="2">
    <source>
        <dbReference type="Proteomes" id="UP001208570"/>
    </source>
</evidence>
<dbReference type="Proteomes" id="UP001208570">
    <property type="component" value="Unassembled WGS sequence"/>
</dbReference>
<evidence type="ECO:0000313" key="1">
    <source>
        <dbReference type="EMBL" id="KAK2140208.1"/>
    </source>
</evidence>
<dbReference type="EMBL" id="JAODUP010001437">
    <property type="protein sequence ID" value="KAK2140208.1"/>
    <property type="molecule type" value="Genomic_DNA"/>
</dbReference>
<organism evidence="1 2">
    <name type="scientific">Paralvinella palmiformis</name>
    <dbReference type="NCBI Taxonomy" id="53620"/>
    <lineage>
        <taxon>Eukaryota</taxon>
        <taxon>Metazoa</taxon>
        <taxon>Spiralia</taxon>
        <taxon>Lophotrochozoa</taxon>
        <taxon>Annelida</taxon>
        <taxon>Polychaeta</taxon>
        <taxon>Sedentaria</taxon>
        <taxon>Canalipalpata</taxon>
        <taxon>Terebellida</taxon>
        <taxon>Terebelliformia</taxon>
        <taxon>Alvinellidae</taxon>
        <taxon>Paralvinella</taxon>
    </lineage>
</organism>
<protein>
    <submittedName>
        <fullName evidence="1">Uncharacterized protein</fullName>
    </submittedName>
</protein>
<gene>
    <name evidence="1" type="ORF">LSH36_1438g00003</name>
</gene>
<dbReference type="AlphaFoldDB" id="A0AAD9ITB2"/>
<accession>A0AAD9ITB2</accession>
<reference evidence="1" key="1">
    <citation type="journal article" date="2023" name="Mol. Biol. Evol.">
        <title>Third-Generation Sequencing Reveals the Adaptive Role of the Epigenome in Three Deep-Sea Polychaetes.</title>
        <authorList>
            <person name="Perez M."/>
            <person name="Aroh O."/>
            <person name="Sun Y."/>
            <person name="Lan Y."/>
            <person name="Juniper S.K."/>
            <person name="Young C.R."/>
            <person name="Angers B."/>
            <person name="Qian P.Y."/>
        </authorList>
    </citation>
    <scope>NUCLEOTIDE SEQUENCE</scope>
    <source>
        <strain evidence="1">P08H-3</strain>
    </source>
</reference>
<comment type="caution">
    <text evidence="1">The sequence shown here is derived from an EMBL/GenBank/DDBJ whole genome shotgun (WGS) entry which is preliminary data.</text>
</comment>
<keyword evidence="2" id="KW-1185">Reference proteome</keyword>